<evidence type="ECO:0000313" key="1">
    <source>
        <dbReference type="EMBL" id="NHZ81395.1"/>
    </source>
</evidence>
<sequence>MGAAATFQQLFRGALSRQVEYSYSDDQHRFSSMIPLSASQLPDLEVLAAEIPFAGDWAWSVRRFAQAVRPDAFLLRLDWEGNTASALTLYCRFPGEPDEAAFRAALAHARPFDWSGPSPDGVARALGVNGPRGIAFRSSGKGMNNTALYFKSGEHAGRALGERMPALLAACGYPAGLQSLLEKDLHALYRPGPVGVIGVDDGQEGQARALKFDPANVALDIAFDFLARAQVPAQRIDALRRTARDLRADAASYLSAQYGPDGLRGWRIYFACEPCSTSAPSRPLIDTQRNLRELRRLPHY</sequence>
<comment type="caution">
    <text evidence="1">The sequence shown here is derived from an EMBL/GenBank/DDBJ whole genome shotgun (WGS) entry which is preliminary data.</text>
</comment>
<organism evidence="1 2">
    <name type="scientific">Massilia frigida</name>
    <dbReference type="NCBI Taxonomy" id="2609281"/>
    <lineage>
        <taxon>Bacteria</taxon>
        <taxon>Pseudomonadati</taxon>
        <taxon>Pseudomonadota</taxon>
        <taxon>Betaproteobacteria</taxon>
        <taxon>Burkholderiales</taxon>
        <taxon>Oxalobacteraceae</taxon>
        <taxon>Telluria group</taxon>
        <taxon>Massilia</taxon>
    </lineage>
</organism>
<protein>
    <submittedName>
        <fullName evidence="1">Uncharacterized protein</fullName>
    </submittedName>
</protein>
<proteinExistence type="predicted"/>
<dbReference type="EMBL" id="WHJG01000021">
    <property type="protein sequence ID" value="NHZ81395.1"/>
    <property type="molecule type" value="Genomic_DNA"/>
</dbReference>
<dbReference type="RefSeq" id="WP_167088727.1">
    <property type="nucleotide sequence ID" value="NZ_WHJG01000021.1"/>
</dbReference>
<name>A0ABX0NH21_9BURK</name>
<keyword evidence="2" id="KW-1185">Reference proteome</keyword>
<reference evidence="1 2" key="1">
    <citation type="submission" date="2019-10" db="EMBL/GenBank/DDBJ databases">
        <title>Taxonomy of Antarctic Massilia spp.: description of Massilia rubra sp. nov., Massilia aquatica sp. nov., Massilia mucilaginosa sp. nov., Massilia frigida sp. nov. isolated from streams, lakes and regoliths.</title>
        <authorList>
            <person name="Holochova P."/>
            <person name="Sedlacek I."/>
            <person name="Kralova S."/>
            <person name="Maslanova I."/>
            <person name="Busse H.-J."/>
            <person name="Stankova E."/>
            <person name="Vrbovska V."/>
            <person name="Kovarovic V."/>
            <person name="Bartak M."/>
            <person name="Svec P."/>
            <person name="Pantucek R."/>
        </authorList>
    </citation>
    <scope>NUCLEOTIDE SEQUENCE [LARGE SCALE GENOMIC DNA]</scope>
    <source>
        <strain evidence="1 2">CCM 8695</strain>
    </source>
</reference>
<gene>
    <name evidence="1" type="ORF">F2P44_19240</name>
</gene>
<evidence type="ECO:0000313" key="2">
    <source>
        <dbReference type="Proteomes" id="UP000621455"/>
    </source>
</evidence>
<accession>A0ABX0NH21</accession>
<dbReference type="Proteomes" id="UP000621455">
    <property type="component" value="Unassembled WGS sequence"/>
</dbReference>